<evidence type="ECO:0000256" key="1">
    <source>
        <dbReference type="SAM" id="MobiDB-lite"/>
    </source>
</evidence>
<dbReference type="PANTHER" id="PTHR34315:SF1">
    <property type="entry name" value="INTRADIOL RING-CLEAVAGE DIOXYGENASES DOMAIN-CONTAINING PROTEIN-RELATED"/>
    <property type="match status" value="1"/>
</dbReference>
<proteinExistence type="predicted"/>
<dbReference type="Gene3D" id="2.60.130.10">
    <property type="entry name" value="Aromatic compound dioxygenase"/>
    <property type="match status" value="1"/>
</dbReference>
<dbReference type="RefSeq" id="WP_089834409.1">
    <property type="nucleotide sequence ID" value="NZ_FNBN01000004.1"/>
</dbReference>
<dbReference type="InterPro" id="IPR015889">
    <property type="entry name" value="Intradiol_dOase_core"/>
</dbReference>
<dbReference type="SUPFAM" id="SSF49482">
    <property type="entry name" value="Aromatic compound dioxygenase"/>
    <property type="match status" value="1"/>
</dbReference>
<dbReference type="AlphaFoldDB" id="A0A1G7U544"/>
<dbReference type="STRING" id="104663.SAMN04488121_104229"/>
<dbReference type="GO" id="GO:0008199">
    <property type="term" value="F:ferric iron binding"/>
    <property type="evidence" value="ECO:0007669"/>
    <property type="project" value="InterPro"/>
</dbReference>
<protein>
    <submittedName>
        <fullName evidence="2">Protocatechuate 3,4-dioxygenase beta subunit</fullName>
    </submittedName>
</protein>
<dbReference type="Proteomes" id="UP000199045">
    <property type="component" value="Unassembled WGS sequence"/>
</dbReference>
<dbReference type="PANTHER" id="PTHR34315">
    <property type="match status" value="1"/>
</dbReference>
<sequence>MERKDFLRNGMGILGLASIVPMLNACGKDDNTTSTDTDTTTGTDTETGGTCTVSDTETDGPYPLYSSRGSSIQRVDITDGKTGLPLSIVITVRNVKNNCAVVSNARVDIWHCDKDGYYSGYSNSGYLGTQDNTALVFCRGLQYTDSAGLAKFTSIYPGWYTGRVTHIHAQIYVDSSLKLTTQIAFPDAINTAVYKTSLYSAHGQNSITNAQDNIIMDSLDNELATVTANSTTGGYDLTHTIYISA</sequence>
<organism evidence="2 3">
    <name type="scientific">Chitinophaga filiformis</name>
    <name type="common">Myxococcus filiformis</name>
    <name type="synonym">Flexibacter filiformis</name>
    <dbReference type="NCBI Taxonomy" id="104663"/>
    <lineage>
        <taxon>Bacteria</taxon>
        <taxon>Pseudomonadati</taxon>
        <taxon>Bacteroidota</taxon>
        <taxon>Chitinophagia</taxon>
        <taxon>Chitinophagales</taxon>
        <taxon>Chitinophagaceae</taxon>
        <taxon>Chitinophaga</taxon>
    </lineage>
</organism>
<evidence type="ECO:0000313" key="3">
    <source>
        <dbReference type="Proteomes" id="UP000199045"/>
    </source>
</evidence>
<feature type="region of interest" description="Disordered" evidence="1">
    <location>
        <begin position="31"/>
        <end position="67"/>
    </location>
</feature>
<keyword evidence="2" id="KW-0223">Dioxygenase</keyword>
<evidence type="ECO:0000313" key="2">
    <source>
        <dbReference type="EMBL" id="SDG42755.1"/>
    </source>
</evidence>
<gene>
    <name evidence="2" type="ORF">SAMN04488121_104229</name>
</gene>
<accession>A0A1G7U544</accession>
<name>A0A1G7U544_CHIFI</name>
<dbReference type="EMBL" id="FNBN01000004">
    <property type="protein sequence ID" value="SDG42755.1"/>
    <property type="molecule type" value="Genomic_DNA"/>
</dbReference>
<feature type="compositionally biased region" description="Low complexity" evidence="1">
    <location>
        <begin position="32"/>
        <end position="52"/>
    </location>
</feature>
<reference evidence="2 3" key="1">
    <citation type="submission" date="2016-10" db="EMBL/GenBank/DDBJ databases">
        <authorList>
            <person name="de Groot N.N."/>
        </authorList>
    </citation>
    <scope>NUCLEOTIDE SEQUENCE [LARGE SCALE GENOMIC DNA]</scope>
    <source>
        <strain evidence="2 3">DSM 527</strain>
    </source>
</reference>
<dbReference type="GO" id="GO:0016702">
    <property type="term" value="F:oxidoreductase activity, acting on single donors with incorporation of molecular oxygen, incorporation of two atoms of oxygen"/>
    <property type="evidence" value="ECO:0007669"/>
    <property type="project" value="InterPro"/>
</dbReference>
<dbReference type="OrthoDB" id="9800887at2"/>
<keyword evidence="2" id="KW-0560">Oxidoreductase</keyword>